<keyword evidence="2" id="KW-0540">Nuclease</keyword>
<dbReference type="InterPro" id="IPR005135">
    <property type="entry name" value="Endo/exonuclease/phosphatase"/>
</dbReference>
<gene>
    <name evidence="2" type="ORF">PCLFYP37_01454</name>
</gene>
<keyword evidence="2" id="KW-0269">Exonuclease</keyword>
<dbReference type="GO" id="GO:0004519">
    <property type="term" value="F:endonuclease activity"/>
    <property type="evidence" value="ECO:0007669"/>
    <property type="project" value="UniProtKB-KW"/>
</dbReference>
<dbReference type="PANTHER" id="PTHR42834">
    <property type="entry name" value="ENDONUCLEASE/EXONUCLEASE/PHOSPHATASE FAMILY PROTEIN (AFU_ORTHOLOGUE AFUA_3G09210)"/>
    <property type="match status" value="1"/>
</dbReference>
<evidence type="ECO:0000313" key="2">
    <source>
        <dbReference type="EMBL" id="VYT91199.1"/>
    </source>
</evidence>
<accession>A0A6N3AFS0</accession>
<dbReference type="AlphaFoldDB" id="A0A6N3AFS0"/>
<dbReference type="RefSeq" id="WP_412442241.1">
    <property type="nucleotide sequence ID" value="NZ_CACRUT010000008.1"/>
</dbReference>
<dbReference type="GO" id="GO:0004527">
    <property type="term" value="F:exonuclease activity"/>
    <property type="evidence" value="ECO:0007669"/>
    <property type="project" value="UniProtKB-KW"/>
</dbReference>
<organism evidence="2">
    <name type="scientific">Paraprevotella clara</name>
    <dbReference type="NCBI Taxonomy" id="454154"/>
    <lineage>
        <taxon>Bacteria</taxon>
        <taxon>Pseudomonadati</taxon>
        <taxon>Bacteroidota</taxon>
        <taxon>Bacteroidia</taxon>
        <taxon>Bacteroidales</taxon>
        <taxon>Prevotellaceae</taxon>
        <taxon>Paraprevotella</taxon>
    </lineage>
</organism>
<protein>
    <submittedName>
        <fullName evidence="2">Endonuclease/Exonuclease/phosphatase family protein</fullName>
    </submittedName>
</protein>
<dbReference type="SUPFAM" id="SSF56219">
    <property type="entry name" value="DNase I-like"/>
    <property type="match status" value="1"/>
</dbReference>
<name>A0A6N3AFS0_9BACT</name>
<sequence>MKPVVWLSALLCGWSAWLPVKGQQPFRVMFYNVENLFDCRHDSLKEDREFLPDGEKKWTPARYWRKLDALSKVVAAVGEERLPDLVGLCEVENDSVLFDLTRRSSLRALGYRYVATHSPDVRGIDVALLYQPGSFRLLESHEIPVPSAEAGFRPTRNVLYVKGEVLSGDTLHVLVCHLPSRLGATRVSRRHRMLAARTVRAVADSVRTATSDARILWMGDFNADVEDRVFREVVFPYFREPGLSPFCADGVKGSYRYRGIWETIDHILVSPVLMDNSRPFHTSDGCRAIVAFPFMCEREKTYGGVRPFRTYQGPLYKGGYSDHFPVTLDFEWRFPE</sequence>
<feature type="domain" description="Endonuclease/exonuclease/phosphatase" evidence="1">
    <location>
        <begin position="28"/>
        <end position="329"/>
    </location>
</feature>
<evidence type="ECO:0000259" key="1">
    <source>
        <dbReference type="Pfam" id="PF19580"/>
    </source>
</evidence>
<keyword evidence="2" id="KW-0255">Endonuclease</keyword>
<dbReference type="Pfam" id="PF19580">
    <property type="entry name" value="Exo_endo_phos_3"/>
    <property type="match status" value="1"/>
</dbReference>
<dbReference type="PANTHER" id="PTHR42834:SF1">
    <property type="entry name" value="ENDONUCLEASE_EXONUCLEASE_PHOSPHATASE FAMILY PROTEIN (AFU_ORTHOLOGUE AFUA_3G09210)"/>
    <property type="match status" value="1"/>
</dbReference>
<keyword evidence="2" id="KW-0378">Hydrolase</keyword>
<dbReference type="InterPro" id="IPR036691">
    <property type="entry name" value="Endo/exonu/phosph_ase_sf"/>
</dbReference>
<dbReference type="Gene3D" id="3.60.10.10">
    <property type="entry name" value="Endonuclease/exonuclease/phosphatase"/>
    <property type="match status" value="1"/>
</dbReference>
<dbReference type="EMBL" id="CACRUT010000008">
    <property type="protein sequence ID" value="VYT91199.1"/>
    <property type="molecule type" value="Genomic_DNA"/>
</dbReference>
<reference evidence="2" key="1">
    <citation type="submission" date="2019-11" db="EMBL/GenBank/DDBJ databases">
        <authorList>
            <person name="Feng L."/>
        </authorList>
    </citation>
    <scope>NUCLEOTIDE SEQUENCE</scope>
    <source>
        <strain evidence="2">PclaraLFYP37</strain>
    </source>
</reference>
<proteinExistence type="predicted"/>